<evidence type="ECO:0000313" key="12">
    <source>
        <dbReference type="Proteomes" id="UP000007266"/>
    </source>
</evidence>
<dbReference type="Gene3D" id="3.30.70.270">
    <property type="match status" value="2"/>
</dbReference>
<evidence type="ECO:0000256" key="8">
    <source>
        <dbReference type="ARBA" id="ARBA00022918"/>
    </source>
</evidence>
<dbReference type="InParanoid" id="D7EKG9"/>
<feature type="domain" description="Reverse transcriptase" evidence="10">
    <location>
        <begin position="2"/>
        <end position="186"/>
    </location>
</feature>
<gene>
    <name evidence="11" type="primary">GLEAN_02008</name>
    <name evidence="11" type="ORF">TcasGA2_TC002008</name>
</gene>
<evidence type="ECO:0000256" key="7">
    <source>
        <dbReference type="ARBA" id="ARBA00022801"/>
    </source>
</evidence>
<dbReference type="Pfam" id="PF00078">
    <property type="entry name" value="RVT_1"/>
    <property type="match status" value="1"/>
</dbReference>
<evidence type="ECO:0000256" key="1">
    <source>
        <dbReference type="ARBA" id="ARBA00012493"/>
    </source>
</evidence>
<evidence type="ECO:0000256" key="2">
    <source>
        <dbReference type="ARBA" id="ARBA00022670"/>
    </source>
</evidence>
<dbReference type="GO" id="GO:0004519">
    <property type="term" value="F:endonuclease activity"/>
    <property type="evidence" value="ECO:0007669"/>
    <property type="project" value="UniProtKB-KW"/>
</dbReference>
<dbReference type="EMBL" id="KQ972982">
    <property type="protein sequence ID" value="EFA13136.1"/>
    <property type="molecule type" value="Genomic_DNA"/>
</dbReference>
<reference evidence="11 12" key="2">
    <citation type="journal article" date="2010" name="Nucleic Acids Res.">
        <title>BeetleBase in 2010: revisions to provide comprehensive genomic information for Tribolium castaneum.</title>
        <authorList>
            <person name="Kim H.S."/>
            <person name="Murphy T."/>
            <person name="Xia J."/>
            <person name="Caragea D."/>
            <person name="Park Y."/>
            <person name="Beeman R.W."/>
            <person name="Lorenzen M.D."/>
            <person name="Butcher S."/>
            <person name="Manak J.R."/>
            <person name="Brown S.J."/>
        </authorList>
    </citation>
    <scope>NUCLEOTIDE SEQUENCE [LARGE SCALE GENOMIC DNA]</scope>
    <source>
        <strain evidence="11 12">Georgia GA2</strain>
    </source>
</reference>
<evidence type="ECO:0000256" key="5">
    <source>
        <dbReference type="ARBA" id="ARBA00022722"/>
    </source>
</evidence>
<accession>D7EKG9</accession>
<keyword evidence="3" id="KW-0808">Transferase</keyword>
<reference evidence="11 12" key="1">
    <citation type="journal article" date="2008" name="Nature">
        <title>The genome of the model beetle and pest Tribolium castaneum.</title>
        <authorList>
            <consortium name="Tribolium Genome Sequencing Consortium"/>
            <person name="Richards S."/>
            <person name="Gibbs R.A."/>
            <person name="Weinstock G.M."/>
            <person name="Brown S.J."/>
            <person name="Denell R."/>
            <person name="Beeman R.W."/>
            <person name="Gibbs R."/>
            <person name="Beeman R.W."/>
            <person name="Brown S.J."/>
            <person name="Bucher G."/>
            <person name="Friedrich M."/>
            <person name="Grimmelikhuijzen C.J."/>
            <person name="Klingler M."/>
            <person name="Lorenzen M."/>
            <person name="Richards S."/>
            <person name="Roth S."/>
            <person name="Schroder R."/>
            <person name="Tautz D."/>
            <person name="Zdobnov E.M."/>
            <person name="Muzny D."/>
            <person name="Gibbs R.A."/>
            <person name="Weinstock G.M."/>
            <person name="Attaway T."/>
            <person name="Bell S."/>
            <person name="Buhay C.J."/>
            <person name="Chandrabose M.N."/>
            <person name="Chavez D."/>
            <person name="Clerk-Blankenburg K.P."/>
            <person name="Cree A."/>
            <person name="Dao M."/>
            <person name="Davis C."/>
            <person name="Chacko J."/>
            <person name="Dinh H."/>
            <person name="Dugan-Rocha S."/>
            <person name="Fowler G."/>
            <person name="Garner T.T."/>
            <person name="Garnes J."/>
            <person name="Gnirke A."/>
            <person name="Hawes A."/>
            <person name="Hernandez J."/>
            <person name="Hines S."/>
            <person name="Holder M."/>
            <person name="Hume J."/>
            <person name="Jhangiani S.N."/>
            <person name="Joshi V."/>
            <person name="Khan Z.M."/>
            <person name="Jackson L."/>
            <person name="Kovar C."/>
            <person name="Kowis A."/>
            <person name="Lee S."/>
            <person name="Lewis L.R."/>
            <person name="Margolis J."/>
            <person name="Morgan M."/>
            <person name="Nazareth L.V."/>
            <person name="Nguyen N."/>
            <person name="Okwuonu G."/>
            <person name="Parker D."/>
            <person name="Richards S."/>
            <person name="Ruiz S.J."/>
            <person name="Santibanez J."/>
            <person name="Savard J."/>
            <person name="Scherer S.E."/>
            <person name="Schneider B."/>
            <person name="Sodergren E."/>
            <person name="Tautz D."/>
            <person name="Vattahil S."/>
            <person name="Villasana D."/>
            <person name="White C.S."/>
            <person name="Wright R."/>
            <person name="Park Y."/>
            <person name="Beeman R.W."/>
            <person name="Lord J."/>
            <person name="Oppert B."/>
            <person name="Lorenzen M."/>
            <person name="Brown S."/>
            <person name="Wang L."/>
            <person name="Savard J."/>
            <person name="Tautz D."/>
            <person name="Richards S."/>
            <person name="Weinstock G."/>
            <person name="Gibbs R.A."/>
            <person name="Liu Y."/>
            <person name="Worley K."/>
            <person name="Weinstock G."/>
            <person name="Elsik C.G."/>
            <person name="Reese J.T."/>
            <person name="Elhaik E."/>
            <person name="Landan G."/>
            <person name="Graur D."/>
            <person name="Arensburger P."/>
            <person name="Atkinson P."/>
            <person name="Beeman R.W."/>
            <person name="Beidler J."/>
            <person name="Brown S.J."/>
            <person name="Demuth J.P."/>
            <person name="Drury D.W."/>
            <person name="Du Y.Z."/>
            <person name="Fujiwara H."/>
            <person name="Lorenzen M."/>
            <person name="Maselli V."/>
            <person name="Osanai M."/>
            <person name="Park Y."/>
            <person name="Robertson H.M."/>
            <person name="Tu Z."/>
            <person name="Wang J.J."/>
            <person name="Wang S."/>
            <person name="Richards S."/>
            <person name="Song H."/>
            <person name="Zhang L."/>
            <person name="Sodergren E."/>
            <person name="Werner D."/>
            <person name="Stanke M."/>
            <person name="Morgenstern B."/>
            <person name="Solovyev V."/>
            <person name="Kosarev P."/>
            <person name="Brown G."/>
            <person name="Chen H.C."/>
            <person name="Ermolaeva O."/>
            <person name="Hlavina W."/>
            <person name="Kapustin Y."/>
            <person name="Kiryutin B."/>
            <person name="Kitts P."/>
            <person name="Maglott D."/>
            <person name="Pruitt K."/>
            <person name="Sapojnikov V."/>
            <person name="Souvorov A."/>
            <person name="Mackey A.J."/>
            <person name="Waterhouse R.M."/>
            <person name="Wyder S."/>
            <person name="Zdobnov E.M."/>
            <person name="Zdobnov E.M."/>
            <person name="Wyder S."/>
            <person name="Kriventseva E.V."/>
            <person name="Kadowaki T."/>
            <person name="Bork P."/>
            <person name="Aranda M."/>
            <person name="Bao R."/>
            <person name="Beermann A."/>
            <person name="Berns N."/>
            <person name="Bolognesi R."/>
            <person name="Bonneton F."/>
            <person name="Bopp D."/>
            <person name="Brown S.J."/>
            <person name="Bucher G."/>
            <person name="Butts T."/>
            <person name="Chaumot A."/>
            <person name="Denell R.E."/>
            <person name="Ferrier D.E."/>
            <person name="Friedrich M."/>
            <person name="Gordon C.M."/>
            <person name="Jindra M."/>
            <person name="Klingler M."/>
            <person name="Lan Q."/>
            <person name="Lattorff H.M."/>
            <person name="Laudet V."/>
            <person name="von Levetsow C."/>
            <person name="Liu Z."/>
            <person name="Lutz R."/>
            <person name="Lynch J.A."/>
            <person name="da Fonseca R.N."/>
            <person name="Posnien N."/>
            <person name="Reuter R."/>
            <person name="Roth S."/>
            <person name="Savard J."/>
            <person name="Schinko J.B."/>
            <person name="Schmitt C."/>
            <person name="Schoppmeier M."/>
            <person name="Schroder R."/>
            <person name="Shippy T.D."/>
            <person name="Simonnet F."/>
            <person name="Marques-Souza H."/>
            <person name="Tautz D."/>
            <person name="Tomoyasu Y."/>
            <person name="Trauner J."/>
            <person name="Van der Zee M."/>
            <person name="Vervoort M."/>
            <person name="Wittkopp N."/>
            <person name="Wimmer E.A."/>
            <person name="Yang X."/>
            <person name="Jones A.K."/>
            <person name="Sattelle D.B."/>
            <person name="Ebert P.R."/>
            <person name="Nelson D."/>
            <person name="Scott J.G."/>
            <person name="Beeman R.W."/>
            <person name="Muthukrishnan S."/>
            <person name="Kramer K.J."/>
            <person name="Arakane Y."/>
            <person name="Beeman R.W."/>
            <person name="Zhu Q."/>
            <person name="Hogenkamp D."/>
            <person name="Dixit R."/>
            <person name="Oppert B."/>
            <person name="Jiang H."/>
            <person name="Zou Z."/>
            <person name="Marshall J."/>
            <person name="Elpidina E."/>
            <person name="Vinokurov K."/>
            <person name="Oppert C."/>
            <person name="Zou Z."/>
            <person name="Evans J."/>
            <person name="Lu Z."/>
            <person name="Zhao P."/>
            <person name="Sumathipala N."/>
            <person name="Altincicek B."/>
            <person name="Vilcinskas A."/>
            <person name="Williams M."/>
            <person name="Hultmark D."/>
            <person name="Hetru C."/>
            <person name="Jiang H."/>
            <person name="Grimmelikhuijzen C.J."/>
            <person name="Hauser F."/>
            <person name="Cazzamali G."/>
            <person name="Williamson M."/>
            <person name="Park Y."/>
            <person name="Li B."/>
            <person name="Tanaka Y."/>
            <person name="Predel R."/>
            <person name="Neupert S."/>
            <person name="Schachtner J."/>
            <person name="Verleyen P."/>
            <person name="Raible F."/>
            <person name="Bork P."/>
            <person name="Friedrich M."/>
            <person name="Walden K.K."/>
            <person name="Robertson H.M."/>
            <person name="Angeli S."/>
            <person name="Foret S."/>
            <person name="Bucher G."/>
            <person name="Schuetz S."/>
            <person name="Maleszka R."/>
            <person name="Wimmer E.A."/>
            <person name="Beeman R.W."/>
            <person name="Lorenzen M."/>
            <person name="Tomoyasu Y."/>
            <person name="Miller S.C."/>
            <person name="Grossmann D."/>
            <person name="Bucher G."/>
        </authorList>
    </citation>
    <scope>NUCLEOTIDE SEQUENCE [LARGE SCALE GENOMIC DNA]</scope>
    <source>
        <strain evidence="11 12">Georgia GA2</strain>
    </source>
</reference>
<keyword evidence="2" id="KW-0645">Protease</keyword>
<feature type="region of interest" description="Disordered" evidence="9">
    <location>
        <begin position="393"/>
        <end position="415"/>
    </location>
</feature>
<dbReference type="CDD" id="cd09274">
    <property type="entry name" value="RNase_HI_RT_Ty3"/>
    <property type="match status" value="1"/>
</dbReference>
<dbReference type="GO" id="GO:0003964">
    <property type="term" value="F:RNA-directed DNA polymerase activity"/>
    <property type="evidence" value="ECO:0007669"/>
    <property type="project" value="UniProtKB-KW"/>
</dbReference>
<dbReference type="PANTHER" id="PTHR37984">
    <property type="entry name" value="PROTEIN CBG26694"/>
    <property type="match status" value="1"/>
</dbReference>
<dbReference type="InterPro" id="IPR043502">
    <property type="entry name" value="DNA/RNA_pol_sf"/>
</dbReference>
<keyword evidence="4" id="KW-0548">Nucleotidyltransferase</keyword>
<evidence type="ECO:0000256" key="3">
    <source>
        <dbReference type="ARBA" id="ARBA00022679"/>
    </source>
</evidence>
<dbReference type="GO" id="GO:0006508">
    <property type="term" value="P:proteolysis"/>
    <property type="evidence" value="ECO:0007669"/>
    <property type="project" value="UniProtKB-KW"/>
</dbReference>
<protein>
    <recommendedName>
        <fullName evidence="1">RNA-directed DNA polymerase</fullName>
        <ecNumber evidence="1">2.7.7.49</ecNumber>
    </recommendedName>
</protein>
<dbReference type="CDD" id="cd01647">
    <property type="entry name" value="RT_LTR"/>
    <property type="match status" value="1"/>
</dbReference>
<dbReference type="FunFam" id="3.10.20.370:FF:000001">
    <property type="entry name" value="Retrovirus-related Pol polyprotein from transposon 17.6-like protein"/>
    <property type="match status" value="1"/>
</dbReference>
<dbReference type="STRING" id="7070.D7EKG9"/>
<dbReference type="Proteomes" id="UP000007266">
    <property type="component" value="Unassembled WGS sequence"/>
</dbReference>
<dbReference type="FunFam" id="3.30.70.270:FF:000020">
    <property type="entry name" value="Transposon Tf2-6 polyprotein-like Protein"/>
    <property type="match status" value="1"/>
</dbReference>
<dbReference type="eggNOG" id="KOG0017">
    <property type="taxonomic scope" value="Eukaryota"/>
</dbReference>
<evidence type="ECO:0000313" key="11">
    <source>
        <dbReference type="EMBL" id="EFA13136.1"/>
    </source>
</evidence>
<dbReference type="InterPro" id="IPR000477">
    <property type="entry name" value="RT_dom"/>
</dbReference>
<organism evidence="11 12">
    <name type="scientific">Tribolium castaneum</name>
    <name type="common">Red flour beetle</name>
    <dbReference type="NCBI Taxonomy" id="7070"/>
    <lineage>
        <taxon>Eukaryota</taxon>
        <taxon>Metazoa</taxon>
        <taxon>Ecdysozoa</taxon>
        <taxon>Arthropoda</taxon>
        <taxon>Hexapoda</taxon>
        <taxon>Insecta</taxon>
        <taxon>Pterygota</taxon>
        <taxon>Neoptera</taxon>
        <taxon>Endopterygota</taxon>
        <taxon>Coleoptera</taxon>
        <taxon>Polyphaga</taxon>
        <taxon>Cucujiformia</taxon>
        <taxon>Tenebrionidae</taxon>
        <taxon>Tenebrionidae incertae sedis</taxon>
        <taxon>Tribolium</taxon>
    </lineage>
</organism>
<dbReference type="InterPro" id="IPR043128">
    <property type="entry name" value="Rev_trsase/Diguanyl_cyclase"/>
</dbReference>
<keyword evidence="12" id="KW-1185">Reference proteome</keyword>
<dbReference type="SUPFAM" id="SSF56672">
    <property type="entry name" value="DNA/RNA polymerases"/>
    <property type="match status" value="1"/>
</dbReference>
<dbReference type="InterPro" id="IPR041373">
    <property type="entry name" value="RT_RNaseH"/>
</dbReference>
<dbReference type="PROSITE" id="PS50878">
    <property type="entry name" value="RT_POL"/>
    <property type="match status" value="1"/>
</dbReference>
<dbReference type="OMA" id="VRTISEW"/>
<evidence type="ECO:0000256" key="4">
    <source>
        <dbReference type="ARBA" id="ARBA00022695"/>
    </source>
</evidence>
<keyword evidence="8" id="KW-0695">RNA-directed DNA polymerase</keyword>
<dbReference type="Pfam" id="PF17917">
    <property type="entry name" value="RT_RNaseH"/>
    <property type="match status" value="1"/>
</dbReference>
<sequence length="429" mass="49892">MLKQGIIRPSDSPWSSPIWIVPKKLDASGQRKWRIVIDYRKLNEQTVEDRYPLPNINDILDKLGRSQYFSTIDLASGFHQIEVDPNDVQKTAFTVENGHYEFVRMPFGLKNAPSTFQRVMDNVLRGIVNNCCIVYLDDIIVFSTSLQEHIQKLTAVFDRLRKFNFKIQLDKSEFLKKEVNYLGHVITPEGIKPNPDKIKAILDYSIPTTPKQLKGFLGLIGYYRKFIKNFAKITKPLTIRLKKDHKIDPNETDYKNCFEFCKNLLTNDPILQYPDFDKQFILTTDASNYAIGAVLSQGTIGSDLPVAFASRTLNEHEINYSTIEKELLAIVWATKYFRPYLYGRKFKIVTDHQPLKWLFSLKEPNSKLVRWRLRLEEFDYEIHYKKGKLNSNADALSRPPNLNMATTPNNSEPETDYSDKPIFEYIKKI</sequence>
<evidence type="ECO:0000256" key="9">
    <source>
        <dbReference type="SAM" id="MobiDB-lite"/>
    </source>
</evidence>
<dbReference type="Gene3D" id="3.10.10.10">
    <property type="entry name" value="HIV Type 1 Reverse Transcriptase, subunit A, domain 1"/>
    <property type="match status" value="1"/>
</dbReference>
<proteinExistence type="predicted"/>
<dbReference type="PANTHER" id="PTHR37984:SF5">
    <property type="entry name" value="PROTEIN NYNRIN-LIKE"/>
    <property type="match status" value="1"/>
</dbReference>
<dbReference type="PhylomeDB" id="D7EKG9"/>
<evidence type="ECO:0000259" key="10">
    <source>
        <dbReference type="PROSITE" id="PS50878"/>
    </source>
</evidence>
<dbReference type="InterPro" id="IPR050951">
    <property type="entry name" value="Retrovirus_Pol_polyprotein"/>
</dbReference>
<keyword evidence="6" id="KW-0255">Endonuclease</keyword>
<keyword evidence="7" id="KW-0378">Hydrolase</keyword>
<dbReference type="HOGENOM" id="CLU_000384_33_10_1"/>
<dbReference type="GO" id="GO:0008233">
    <property type="term" value="F:peptidase activity"/>
    <property type="evidence" value="ECO:0007669"/>
    <property type="project" value="UniProtKB-KW"/>
</dbReference>
<feature type="compositionally biased region" description="Polar residues" evidence="9">
    <location>
        <begin position="403"/>
        <end position="412"/>
    </location>
</feature>
<dbReference type="AlphaFoldDB" id="D7EKG9"/>
<keyword evidence="5" id="KW-0540">Nuclease</keyword>
<dbReference type="FunFam" id="3.10.10.10:FF:000007">
    <property type="entry name" value="Retrovirus-related Pol polyprotein from transposon 17.6-like Protein"/>
    <property type="match status" value="1"/>
</dbReference>
<evidence type="ECO:0000256" key="6">
    <source>
        <dbReference type="ARBA" id="ARBA00022759"/>
    </source>
</evidence>
<dbReference type="EC" id="2.7.7.49" evidence="1"/>
<name>D7EKG9_TRICA</name>